<gene>
    <name evidence="2" type="ordered locus">PCC7424_1105</name>
</gene>
<dbReference type="eggNOG" id="ENOG502ZBTH">
    <property type="taxonomic scope" value="Bacteria"/>
</dbReference>
<evidence type="ECO:0000256" key="1">
    <source>
        <dbReference type="SAM" id="Phobius"/>
    </source>
</evidence>
<dbReference type="RefSeq" id="WP_012598502.1">
    <property type="nucleotide sequence ID" value="NC_011729.1"/>
</dbReference>
<dbReference type="HOGENOM" id="CLU_098227_1_1_3"/>
<accession>B7KJV7</accession>
<sequence>MNSKIRQGFNYFMLIIVAVATMVGIAIGIGFSSYGVSDASNVASSQFIDVMAPSSPVCVQNGASAVTLDARFFVTFNPFSVYISRPTMQPGCVLRQTNWSILEQNKLVTHEQVQECKDRMNTFGFTGELESSPQIDCLYRNDKAGNFFLSSAK</sequence>
<keyword evidence="1" id="KW-0812">Transmembrane</keyword>
<dbReference type="AlphaFoldDB" id="B7KJV7"/>
<evidence type="ECO:0008006" key="4">
    <source>
        <dbReference type="Google" id="ProtNLM"/>
    </source>
</evidence>
<dbReference type="OrthoDB" id="455197at2"/>
<reference evidence="3" key="1">
    <citation type="journal article" date="2011" name="MBio">
        <title>Novel metabolic attributes of the genus Cyanothece, comprising a group of unicellular nitrogen-fixing Cyanobacteria.</title>
        <authorList>
            <person name="Bandyopadhyay A."/>
            <person name="Elvitigala T."/>
            <person name="Welsh E."/>
            <person name="Stockel J."/>
            <person name="Liberton M."/>
            <person name="Min H."/>
            <person name="Sherman L.A."/>
            <person name="Pakrasi H.B."/>
        </authorList>
    </citation>
    <scope>NUCLEOTIDE SEQUENCE [LARGE SCALE GENOMIC DNA]</scope>
    <source>
        <strain evidence="3">PCC 7424</strain>
    </source>
</reference>
<evidence type="ECO:0000313" key="3">
    <source>
        <dbReference type="Proteomes" id="UP000002384"/>
    </source>
</evidence>
<name>B7KJV7_GLOC7</name>
<dbReference type="KEGG" id="cyc:PCC7424_1105"/>
<dbReference type="EMBL" id="CP001291">
    <property type="protein sequence ID" value="ACK69556.1"/>
    <property type="molecule type" value="Genomic_DNA"/>
</dbReference>
<evidence type="ECO:0000313" key="2">
    <source>
        <dbReference type="EMBL" id="ACK69556.1"/>
    </source>
</evidence>
<dbReference type="InterPro" id="IPR021511">
    <property type="entry name" value="DUF3172"/>
</dbReference>
<proteinExistence type="predicted"/>
<keyword evidence="1" id="KW-1133">Transmembrane helix</keyword>
<protein>
    <recommendedName>
        <fullName evidence="4">DUF3172 domain-containing protein</fullName>
    </recommendedName>
</protein>
<dbReference type="STRING" id="65393.PCC7424_1105"/>
<dbReference type="Proteomes" id="UP000002384">
    <property type="component" value="Chromosome"/>
</dbReference>
<dbReference type="Pfam" id="PF11371">
    <property type="entry name" value="DUF3172"/>
    <property type="match status" value="1"/>
</dbReference>
<keyword evidence="3" id="KW-1185">Reference proteome</keyword>
<feature type="transmembrane region" description="Helical" evidence="1">
    <location>
        <begin position="12"/>
        <end position="36"/>
    </location>
</feature>
<keyword evidence="1" id="KW-0472">Membrane</keyword>
<organism evidence="2 3">
    <name type="scientific">Gloeothece citriformis (strain PCC 7424)</name>
    <name type="common">Cyanothece sp. (strain PCC 7424)</name>
    <dbReference type="NCBI Taxonomy" id="65393"/>
    <lineage>
        <taxon>Bacteria</taxon>
        <taxon>Bacillati</taxon>
        <taxon>Cyanobacteriota</taxon>
        <taxon>Cyanophyceae</taxon>
        <taxon>Oscillatoriophycideae</taxon>
        <taxon>Chroococcales</taxon>
        <taxon>Aphanothecaceae</taxon>
        <taxon>Gloeothece</taxon>
        <taxon>Gloeothece citriformis</taxon>
    </lineage>
</organism>